<feature type="domain" description="ABC transporter" evidence="3">
    <location>
        <begin position="342"/>
        <end position="607"/>
    </location>
</feature>
<evidence type="ECO:0000313" key="4">
    <source>
        <dbReference type="EMBL" id="PIL37230.1"/>
    </source>
</evidence>
<dbReference type="PROSITE" id="PS50893">
    <property type="entry name" value="ABC_TRANSPORTER_2"/>
    <property type="match status" value="1"/>
</dbReference>
<evidence type="ECO:0000256" key="1">
    <source>
        <dbReference type="ARBA" id="ARBA00022741"/>
    </source>
</evidence>
<organism evidence="4 5">
    <name type="scientific">Ganoderma sinense ZZ0214-1</name>
    <dbReference type="NCBI Taxonomy" id="1077348"/>
    <lineage>
        <taxon>Eukaryota</taxon>
        <taxon>Fungi</taxon>
        <taxon>Dikarya</taxon>
        <taxon>Basidiomycota</taxon>
        <taxon>Agaricomycotina</taxon>
        <taxon>Agaricomycetes</taxon>
        <taxon>Polyporales</taxon>
        <taxon>Polyporaceae</taxon>
        <taxon>Ganoderma</taxon>
    </lineage>
</organism>
<dbReference type="PANTHER" id="PTHR24221:SF646">
    <property type="entry name" value="HAEMOLYSIN SECRETION ATP-BINDING PROTEIN"/>
    <property type="match status" value="1"/>
</dbReference>
<accession>A0A2G8STZ2</accession>
<evidence type="ECO:0000259" key="3">
    <source>
        <dbReference type="PROSITE" id="PS50893"/>
    </source>
</evidence>
<dbReference type="Proteomes" id="UP000230002">
    <property type="component" value="Unassembled WGS sequence"/>
</dbReference>
<dbReference type="AlphaFoldDB" id="A0A2G8STZ2"/>
<dbReference type="SMART" id="SM00382">
    <property type="entry name" value="AAA"/>
    <property type="match status" value="1"/>
</dbReference>
<evidence type="ECO:0000313" key="5">
    <source>
        <dbReference type="Proteomes" id="UP000230002"/>
    </source>
</evidence>
<dbReference type="OrthoDB" id="6500128at2759"/>
<comment type="caution">
    <text evidence="4">The sequence shown here is derived from an EMBL/GenBank/DDBJ whole genome shotgun (WGS) entry which is preliminary data.</text>
</comment>
<reference evidence="4 5" key="1">
    <citation type="journal article" date="2015" name="Sci. Rep.">
        <title>Chromosome-level genome map provides insights into diverse defense mechanisms in the medicinal fungus Ganoderma sinense.</title>
        <authorList>
            <person name="Zhu Y."/>
            <person name="Xu J."/>
            <person name="Sun C."/>
            <person name="Zhou S."/>
            <person name="Xu H."/>
            <person name="Nelson D.R."/>
            <person name="Qian J."/>
            <person name="Song J."/>
            <person name="Luo H."/>
            <person name="Xiang L."/>
            <person name="Li Y."/>
            <person name="Xu Z."/>
            <person name="Ji A."/>
            <person name="Wang L."/>
            <person name="Lu S."/>
            <person name="Hayward A."/>
            <person name="Sun W."/>
            <person name="Li X."/>
            <person name="Schwartz D.C."/>
            <person name="Wang Y."/>
            <person name="Chen S."/>
        </authorList>
    </citation>
    <scope>NUCLEOTIDE SEQUENCE [LARGE SCALE GENOMIC DNA]</scope>
    <source>
        <strain evidence="4 5">ZZ0214-1</strain>
    </source>
</reference>
<dbReference type="InterPro" id="IPR003439">
    <property type="entry name" value="ABC_transporter-like_ATP-bd"/>
</dbReference>
<dbReference type="Gene3D" id="3.40.50.300">
    <property type="entry name" value="P-loop containing nucleotide triphosphate hydrolases"/>
    <property type="match status" value="1"/>
</dbReference>
<dbReference type="InterPro" id="IPR027417">
    <property type="entry name" value="P-loop_NTPase"/>
</dbReference>
<dbReference type="EMBL" id="AYKW01000001">
    <property type="protein sequence ID" value="PIL37230.1"/>
    <property type="molecule type" value="Genomic_DNA"/>
</dbReference>
<sequence length="609" mass="67068">MFTLDLVRGIFPAFRGYSQALMIDELQRLISSGDFTLANILREAVMELARMSCEAALDIIATSNENIVHNSARFLVERKQMEQKLRLDVPTLSDPLVRDLLQESDAFVRSFNGFSAFGVFSPFDAMRLLTLISEVLTHLWVLSSLTFGGTPLSIILLSITASALPSILPWLTCGQNTWDHSDGQLEARLTAKQEAMRGLAYSDSYRPEILLFDLGPWILKSWSRARKSLLGLERKQSGGDTSLSSYLLSRIYLSGMFSTFQNIPLLLVLHSTSTSVGTFTLYRNTLQSLFLTAETLFRTLRMAFQGVFLMGAFCAASALKPRLQPEAHSTTSYDPSGAGMAIDVRNLSFRYPESKILALSNINLSVKAGETLAIVGYNGSGKTTLVNVLLRIYDFEGGTLRVNGVDIRRLDPHDFHAHVSAVFQGFSKFSASVKSNVGIGFVPEMNSADAIDAALELAGAADLVRSLPDGVRTRLDGDELGRSCDVFCGDSAGSQKLHGLSGGEWQRIAISRALMRARRPEVELLVFDEPTSSLDAHAQKHVFDTIEQISRGPNGDRTKTVIYITHRLATARRADKIAMMDNGTIVEFGTHEQLLTRNGRYASLYHASV</sequence>
<dbReference type="Pfam" id="PF00005">
    <property type="entry name" value="ABC_tran"/>
    <property type="match status" value="1"/>
</dbReference>
<dbReference type="STRING" id="1077348.A0A2G8STZ2"/>
<dbReference type="SUPFAM" id="SSF52540">
    <property type="entry name" value="P-loop containing nucleoside triphosphate hydrolases"/>
    <property type="match status" value="1"/>
</dbReference>
<dbReference type="InterPro" id="IPR003593">
    <property type="entry name" value="AAA+_ATPase"/>
</dbReference>
<evidence type="ECO:0000256" key="2">
    <source>
        <dbReference type="ARBA" id="ARBA00022840"/>
    </source>
</evidence>
<proteinExistence type="predicted"/>
<keyword evidence="2 4" id="KW-0067">ATP-binding</keyword>
<keyword evidence="1" id="KW-0547">Nucleotide-binding</keyword>
<dbReference type="GO" id="GO:0034040">
    <property type="term" value="F:ATPase-coupled lipid transmembrane transporter activity"/>
    <property type="evidence" value="ECO:0007669"/>
    <property type="project" value="TreeGrafter"/>
</dbReference>
<dbReference type="GO" id="GO:0005524">
    <property type="term" value="F:ATP binding"/>
    <property type="evidence" value="ECO:0007669"/>
    <property type="project" value="UniProtKB-KW"/>
</dbReference>
<dbReference type="PANTHER" id="PTHR24221">
    <property type="entry name" value="ATP-BINDING CASSETTE SUB-FAMILY B"/>
    <property type="match status" value="1"/>
</dbReference>
<name>A0A2G8STZ2_9APHY</name>
<gene>
    <name evidence="4" type="ORF">GSI_00923</name>
</gene>
<keyword evidence="5" id="KW-1185">Reference proteome</keyword>
<protein>
    <submittedName>
        <fullName evidence="4">ATP-binding cassette transporter</fullName>
    </submittedName>
</protein>
<dbReference type="InterPro" id="IPR017871">
    <property type="entry name" value="ABC_transporter-like_CS"/>
</dbReference>
<dbReference type="GO" id="GO:0016887">
    <property type="term" value="F:ATP hydrolysis activity"/>
    <property type="evidence" value="ECO:0007669"/>
    <property type="project" value="InterPro"/>
</dbReference>
<dbReference type="PROSITE" id="PS00211">
    <property type="entry name" value="ABC_TRANSPORTER_1"/>
    <property type="match status" value="1"/>
</dbReference>
<dbReference type="InterPro" id="IPR039421">
    <property type="entry name" value="Type_1_exporter"/>
</dbReference>